<dbReference type="PANTHER" id="PTHR22599">
    <property type="entry name" value="MPS ONE BINDER KINASE ACTIVATOR-LIKE MOB"/>
    <property type="match status" value="1"/>
</dbReference>
<accession>A0A7M5X0F6</accession>
<keyword evidence="1" id="KW-0862">Zinc</keyword>
<evidence type="ECO:0000256" key="1">
    <source>
        <dbReference type="PIRSR" id="PIRSR605301-1"/>
    </source>
</evidence>
<dbReference type="FunFam" id="1.20.140.30:FF:000001">
    <property type="entry name" value="MOB kinase activator 1A"/>
    <property type="match status" value="1"/>
</dbReference>
<sequence length="231" mass="26766">MLVSCSPIHMSSTSDSKKSFGFKSKHQKTFRPKKKWDSGTLKYNLHKKAQASLKAGIDLREAVALPCDEDLNDWLAVHVVDFYNRINLIYGTIQEECTNDSCPVMSGGPKYEYYWADGEKYKKPTAVPAPVYVTLLMDWVDNQVNDEHLFPPSADIPFPKNFQPIVKNIFKRLFRVFVHVYIHHFDKIITLGAEAHINQCYKHFYHFVTAFNLIEKRELNPLKDMTMQLCS</sequence>
<keyword evidence="4" id="KW-1185">Reference proteome</keyword>
<dbReference type="Pfam" id="PF03637">
    <property type="entry name" value="Mob1_phocein"/>
    <property type="match status" value="1"/>
</dbReference>
<reference evidence="3" key="1">
    <citation type="submission" date="2021-01" db="UniProtKB">
        <authorList>
            <consortium name="EnsemblMetazoa"/>
        </authorList>
    </citation>
    <scope>IDENTIFICATION</scope>
</reference>
<dbReference type="OrthoDB" id="8170117at2759"/>
<dbReference type="SMART" id="SM01388">
    <property type="entry name" value="Mob1_phocein"/>
    <property type="match status" value="1"/>
</dbReference>
<feature type="binding site" evidence="1">
    <location>
        <position position="184"/>
    </location>
    <ligand>
        <name>Zn(2+)</name>
        <dbReference type="ChEBI" id="CHEBI:29105"/>
    </ligand>
</feature>
<dbReference type="Proteomes" id="UP000594262">
    <property type="component" value="Unplaced"/>
</dbReference>
<evidence type="ECO:0000256" key="2">
    <source>
        <dbReference type="SAM" id="MobiDB-lite"/>
    </source>
</evidence>
<feature type="compositionally biased region" description="Low complexity" evidence="2">
    <location>
        <begin position="11"/>
        <end position="22"/>
    </location>
</feature>
<dbReference type="EnsemblMetazoa" id="CLYHEMT015805.1">
    <property type="protein sequence ID" value="CLYHEMP015805.1"/>
    <property type="gene ID" value="CLYHEMG015805"/>
</dbReference>
<evidence type="ECO:0000313" key="3">
    <source>
        <dbReference type="EnsemblMetazoa" id="CLYHEMP015805.1"/>
    </source>
</evidence>
<dbReference type="InterPro" id="IPR036703">
    <property type="entry name" value="MOB_kinase_act_sf"/>
</dbReference>
<protein>
    <submittedName>
        <fullName evidence="3">Uncharacterized protein</fullName>
    </submittedName>
</protein>
<feature type="binding site" evidence="1">
    <location>
        <position position="97"/>
    </location>
    <ligand>
        <name>Zn(2+)</name>
        <dbReference type="ChEBI" id="CHEBI:29105"/>
    </ligand>
</feature>
<proteinExistence type="predicted"/>
<name>A0A7M5X0F6_9CNID</name>
<evidence type="ECO:0000313" key="4">
    <source>
        <dbReference type="Proteomes" id="UP000594262"/>
    </source>
</evidence>
<dbReference type="Gene3D" id="1.20.140.30">
    <property type="entry name" value="MOB kinase activator"/>
    <property type="match status" value="1"/>
</dbReference>
<dbReference type="InterPro" id="IPR005301">
    <property type="entry name" value="MOB_kinase_act_fam"/>
</dbReference>
<dbReference type="GeneID" id="136821850"/>
<keyword evidence="1" id="KW-0479">Metal-binding</keyword>
<feature type="region of interest" description="Disordered" evidence="2">
    <location>
        <begin position="1"/>
        <end position="25"/>
    </location>
</feature>
<organism evidence="3 4">
    <name type="scientific">Clytia hemisphaerica</name>
    <dbReference type="NCBI Taxonomy" id="252671"/>
    <lineage>
        <taxon>Eukaryota</taxon>
        <taxon>Metazoa</taxon>
        <taxon>Cnidaria</taxon>
        <taxon>Hydrozoa</taxon>
        <taxon>Hydroidolina</taxon>
        <taxon>Leptothecata</taxon>
        <taxon>Obeliida</taxon>
        <taxon>Clytiidae</taxon>
        <taxon>Clytia</taxon>
    </lineage>
</organism>
<dbReference type="SUPFAM" id="SSF101152">
    <property type="entry name" value="Mob1/phocein"/>
    <property type="match status" value="1"/>
</dbReference>
<dbReference type="AlphaFoldDB" id="A0A7M5X0F6"/>
<dbReference type="RefSeq" id="XP_066934195.1">
    <property type="nucleotide sequence ID" value="XM_067078094.1"/>
</dbReference>
<feature type="binding site" evidence="1">
    <location>
        <position position="102"/>
    </location>
    <ligand>
        <name>Zn(2+)</name>
        <dbReference type="ChEBI" id="CHEBI:29105"/>
    </ligand>
</feature>
<feature type="binding site" evidence="1">
    <location>
        <position position="179"/>
    </location>
    <ligand>
        <name>Zn(2+)</name>
        <dbReference type="ChEBI" id="CHEBI:29105"/>
    </ligand>
</feature>